<comment type="caution">
    <text evidence="3">The sequence shown here is derived from an EMBL/GenBank/DDBJ whole genome shotgun (WGS) entry which is preliminary data.</text>
</comment>
<name>A0A415GNF3_9BACT</name>
<keyword evidence="3" id="KW-0675">Receptor</keyword>
<gene>
    <name evidence="3" type="ORF">DW060_05515</name>
</gene>
<dbReference type="EMBL" id="QRNO01000020">
    <property type="protein sequence ID" value="RHK51149.1"/>
    <property type="molecule type" value="Genomic_DNA"/>
</dbReference>
<dbReference type="Pfam" id="PF14905">
    <property type="entry name" value="OMP_b-brl_3"/>
    <property type="match status" value="1"/>
</dbReference>
<dbReference type="InterPro" id="IPR041700">
    <property type="entry name" value="OMP_b-brl_3"/>
</dbReference>
<protein>
    <submittedName>
        <fullName evidence="3">TonB-dependent receptor</fullName>
    </submittedName>
</protein>
<dbReference type="Proteomes" id="UP000286598">
    <property type="component" value="Unassembled WGS sequence"/>
</dbReference>
<dbReference type="AlphaFoldDB" id="A0A415GNF3"/>
<dbReference type="InterPro" id="IPR008969">
    <property type="entry name" value="CarboxyPept-like_regulatory"/>
</dbReference>
<dbReference type="OrthoDB" id="603275at2"/>
<accession>A0A415GNF3</accession>
<evidence type="ECO:0000256" key="1">
    <source>
        <dbReference type="SAM" id="SignalP"/>
    </source>
</evidence>
<keyword evidence="1" id="KW-0732">Signal</keyword>
<proteinExistence type="predicted"/>
<keyword evidence="4" id="KW-1185">Reference proteome</keyword>
<sequence>MENVIKKLFVAALLCLVQTTVCTADTFKGKIVNAETGEILIGATVRSEINPQPGWSMQNSAETDSTGCFTLDSGWEGRIMITFSMIGYKNSRKVDYAYGPEVKDTTDLGTIRLQPTALMLQEVEVKAKVPRITMRGDTIVFNPEAFKLKEGARLDELIKKLPGVQRRDGKLYWNDKPIRLMMNGKDMFGGDQILEQLPADVADKLKVYDRKSELARHTGNDDGDEDHVLDIQVKPGFLDKWYSDIEAQYQTKKRYSAAITASRLSDQDPHMIYAQANNANRYVDKTIGSSMNRNIDGDGKSQYGSYNYQHNWQTKGTQQYTSNRFNISANMGHSDGWNSGKASIETFFPNQEHTFGVKDTYRYKHNLKPQLEAKLFAYTDSANTIDVKVKASYEKARKSYEEKSASYGYQPDQFAYHSLKEALDAKPGDALYDRLITRDSEYESIELQQRGLNISYIWKHFIGKKGSFMLGGYTNLSGTNEDTHTNHDVEYLREQRNEKLWQFYDRSEHNLNTQFGASFEYWLGKKVYFNIFDNVRLSRTRTARNFFSDTDEQNVANGTPTTADPANTTRRLTHKWTNELTVKSTITPVKALMIMPMFKWNYSREKADYHYGPLDTTAVRTSNTYEPSIFLKWKMSRVRNMDIAFTYNTTVPDLVSTLGYRNTIDPLHIYMGNPLLRNSHSHTTTYNYHRMWLRKQIVLGFTASYNKDIDPEATLYSYNSATGVYTSKPMNVKGGDMWKFAFNYDQGIGFYFRLMNKFALETAKSYGFLTIVDNNAADAQPELNKQKRLGINNEFEFSYETEKLQLTLFDRLESNRYRYDDASYNTTPLFNSVGISANLHLAPFEVFVQLSDDYSSGYATSAMNGHKLKSMASVRWSFCKNKCMLSLFADDIFNKDIWYESENSAFQRQEYSTNYIHHYLNLSFRYRLDAKAKKGKSTTINSRR</sequence>
<reference evidence="3 4" key="1">
    <citation type="submission" date="2018-08" db="EMBL/GenBank/DDBJ databases">
        <title>A genome reference for cultivated species of the human gut microbiota.</title>
        <authorList>
            <person name="Zou Y."/>
            <person name="Xue W."/>
            <person name="Luo G."/>
        </authorList>
    </citation>
    <scope>NUCLEOTIDE SEQUENCE [LARGE SCALE GENOMIC DNA]</scope>
    <source>
        <strain evidence="3 4">AF42-9</strain>
    </source>
</reference>
<dbReference type="SUPFAM" id="SSF56935">
    <property type="entry name" value="Porins"/>
    <property type="match status" value="1"/>
</dbReference>
<feature type="chain" id="PRO_5019312676" evidence="1">
    <location>
        <begin position="24"/>
        <end position="944"/>
    </location>
</feature>
<evidence type="ECO:0000313" key="4">
    <source>
        <dbReference type="Proteomes" id="UP000286598"/>
    </source>
</evidence>
<evidence type="ECO:0000259" key="2">
    <source>
        <dbReference type="Pfam" id="PF14905"/>
    </source>
</evidence>
<organism evidence="3 4">
    <name type="scientific">Leyella stercorea</name>
    <dbReference type="NCBI Taxonomy" id="363265"/>
    <lineage>
        <taxon>Bacteria</taxon>
        <taxon>Pseudomonadati</taxon>
        <taxon>Bacteroidota</taxon>
        <taxon>Bacteroidia</taxon>
        <taxon>Bacteroidales</taxon>
        <taxon>Prevotellaceae</taxon>
        <taxon>Leyella</taxon>
    </lineage>
</organism>
<evidence type="ECO:0000313" key="3">
    <source>
        <dbReference type="EMBL" id="RHK51149.1"/>
    </source>
</evidence>
<feature type="signal peptide" evidence="1">
    <location>
        <begin position="1"/>
        <end position="23"/>
    </location>
</feature>
<dbReference type="SUPFAM" id="SSF49464">
    <property type="entry name" value="Carboxypeptidase regulatory domain-like"/>
    <property type="match status" value="1"/>
</dbReference>
<feature type="domain" description="Outer membrane protein beta-barrel" evidence="2">
    <location>
        <begin position="623"/>
        <end position="926"/>
    </location>
</feature>